<evidence type="ECO:0000256" key="3">
    <source>
        <dbReference type="ARBA" id="ARBA00023163"/>
    </source>
</evidence>
<dbReference type="PANTHER" id="PTHR33164:SF64">
    <property type="entry name" value="TRANSCRIPTIONAL REGULATOR SLYA"/>
    <property type="match status" value="1"/>
</dbReference>
<keyword evidence="3" id="KW-0804">Transcription</keyword>
<dbReference type="InterPro" id="IPR036390">
    <property type="entry name" value="WH_DNA-bd_sf"/>
</dbReference>
<dbReference type="Pfam" id="PF12802">
    <property type="entry name" value="MarR_2"/>
    <property type="match status" value="1"/>
</dbReference>
<sequence length="174" mass="18507">MSTKQGPAETPDAPADAAPPCSRAAGIRHAADGGDGQAHAFERMHELMFLFRGRLQQALREDASGLTGLELRVLGYFGRQPGATQAELVQHSGRDKGQVARLVKGLEARGLLRREPGAGRGAGLMLTEAGAALHGRLEGLRARVAGRALQALDPDELIQLSRLLDKLNGALRHQ</sequence>
<gene>
    <name evidence="6" type="ORF">GCM10023144_38560</name>
</gene>
<dbReference type="InterPro" id="IPR039422">
    <property type="entry name" value="MarR/SlyA-like"/>
</dbReference>
<dbReference type="InterPro" id="IPR000835">
    <property type="entry name" value="HTH_MarR-typ"/>
</dbReference>
<dbReference type="InterPro" id="IPR036388">
    <property type="entry name" value="WH-like_DNA-bd_sf"/>
</dbReference>
<dbReference type="EMBL" id="BAABFO010000023">
    <property type="protein sequence ID" value="GAA4339845.1"/>
    <property type="molecule type" value="Genomic_DNA"/>
</dbReference>
<proteinExistence type="predicted"/>
<feature type="compositionally biased region" description="Low complexity" evidence="4">
    <location>
        <begin position="7"/>
        <end position="21"/>
    </location>
</feature>
<keyword evidence="7" id="KW-1185">Reference proteome</keyword>
<evidence type="ECO:0000256" key="1">
    <source>
        <dbReference type="ARBA" id="ARBA00023015"/>
    </source>
</evidence>
<organism evidence="6 7">
    <name type="scientific">Pigmentiphaga soli</name>
    <dbReference type="NCBI Taxonomy" id="1007095"/>
    <lineage>
        <taxon>Bacteria</taxon>
        <taxon>Pseudomonadati</taxon>
        <taxon>Pseudomonadota</taxon>
        <taxon>Betaproteobacteria</taxon>
        <taxon>Burkholderiales</taxon>
        <taxon>Alcaligenaceae</taxon>
        <taxon>Pigmentiphaga</taxon>
    </lineage>
</organism>
<dbReference type="Proteomes" id="UP001501671">
    <property type="component" value="Unassembled WGS sequence"/>
</dbReference>
<dbReference type="RefSeq" id="WP_345251521.1">
    <property type="nucleotide sequence ID" value="NZ_BAABFO010000023.1"/>
</dbReference>
<dbReference type="Gene3D" id="1.10.10.10">
    <property type="entry name" value="Winged helix-like DNA-binding domain superfamily/Winged helix DNA-binding domain"/>
    <property type="match status" value="1"/>
</dbReference>
<dbReference type="SMART" id="SM00347">
    <property type="entry name" value="HTH_MARR"/>
    <property type="match status" value="1"/>
</dbReference>
<dbReference type="PANTHER" id="PTHR33164">
    <property type="entry name" value="TRANSCRIPTIONAL REGULATOR, MARR FAMILY"/>
    <property type="match status" value="1"/>
</dbReference>
<name>A0ABP8HIZ4_9BURK</name>
<feature type="domain" description="HTH marR-type" evidence="5">
    <location>
        <begin position="37"/>
        <end position="169"/>
    </location>
</feature>
<evidence type="ECO:0000256" key="4">
    <source>
        <dbReference type="SAM" id="MobiDB-lite"/>
    </source>
</evidence>
<evidence type="ECO:0000259" key="5">
    <source>
        <dbReference type="PROSITE" id="PS50995"/>
    </source>
</evidence>
<protein>
    <recommendedName>
        <fullName evidence="5">HTH marR-type domain-containing protein</fullName>
    </recommendedName>
</protein>
<reference evidence="7" key="1">
    <citation type="journal article" date="2019" name="Int. J. Syst. Evol. Microbiol.">
        <title>The Global Catalogue of Microorganisms (GCM) 10K type strain sequencing project: providing services to taxonomists for standard genome sequencing and annotation.</title>
        <authorList>
            <consortium name="The Broad Institute Genomics Platform"/>
            <consortium name="The Broad Institute Genome Sequencing Center for Infectious Disease"/>
            <person name="Wu L."/>
            <person name="Ma J."/>
        </authorList>
    </citation>
    <scope>NUCLEOTIDE SEQUENCE [LARGE SCALE GENOMIC DNA]</scope>
    <source>
        <strain evidence="7">JCM 17666</strain>
    </source>
</reference>
<evidence type="ECO:0000256" key="2">
    <source>
        <dbReference type="ARBA" id="ARBA00023125"/>
    </source>
</evidence>
<keyword evidence="2" id="KW-0238">DNA-binding</keyword>
<evidence type="ECO:0000313" key="7">
    <source>
        <dbReference type="Proteomes" id="UP001501671"/>
    </source>
</evidence>
<keyword evidence="1" id="KW-0805">Transcription regulation</keyword>
<evidence type="ECO:0000313" key="6">
    <source>
        <dbReference type="EMBL" id="GAA4339845.1"/>
    </source>
</evidence>
<comment type="caution">
    <text evidence="6">The sequence shown here is derived from an EMBL/GenBank/DDBJ whole genome shotgun (WGS) entry which is preliminary data.</text>
</comment>
<dbReference type="PROSITE" id="PS50995">
    <property type="entry name" value="HTH_MARR_2"/>
    <property type="match status" value="1"/>
</dbReference>
<accession>A0ABP8HIZ4</accession>
<dbReference type="SUPFAM" id="SSF46785">
    <property type="entry name" value="Winged helix' DNA-binding domain"/>
    <property type="match status" value="1"/>
</dbReference>
<feature type="region of interest" description="Disordered" evidence="4">
    <location>
        <begin position="1"/>
        <end position="21"/>
    </location>
</feature>